<protein>
    <recommendedName>
        <fullName evidence="4">Secreted protein</fullName>
    </recommendedName>
</protein>
<feature type="chain" id="PRO_5013306896" description="Secreted protein" evidence="1">
    <location>
        <begin position="27"/>
        <end position="73"/>
    </location>
</feature>
<keyword evidence="1" id="KW-0732">Signal</keyword>
<keyword evidence="3" id="KW-1185">Reference proteome</keyword>
<organism evidence="2 3">
    <name type="scientific">Armillaria ostoyae</name>
    <name type="common">Armillaria root rot fungus</name>
    <dbReference type="NCBI Taxonomy" id="47428"/>
    <lineage>
        <taxon>Eukaryota</taxon>
        <taxon>Fungi</taxon>
        <taxon>Dikarya</taxon>
        <taxon>Basidiomycota</taxon>
        <taxon>Agaricomycotina</taxon>
        <taxon>Agaricomycetes</taxon>
        <taxon>Agaricomycetidae</taxon>
        <taxon>Agaricales</taxon>
        <taxon>Marasmiineae</taxon>
        <taxon>Physalacriaceae</taxon>
        <taxon>Armillaria</taxon>
    </lineage>
</organism>
<dbReference type="EMBL" id="FUEG01000002">
    <property type="protein sequence ID" value="SJK99644.1"/>
    <property type="molecule type" value="Genomic_DNA"/>
</dbReference>
<evidence type="ECO:0000313" key="2">
    <source>
        <dbReference type="EMBL" id="SJK99644.1"/>
    </source>
</evidence>
<dbReference type="AlphaFoldDB" id="A0A284QT24"/>
<feature type="signal peptide" evidence="1">
    <location>
        <begin position="1"/>
        <end position="26"/>
    </location>
</feature>
<sequence>MCSHLFFRASFVLFFLFLPIWQRVEELAPDMEVADDSVYQKLFTVSGHQQLPPKFALRAISIRAQNMSKEEDS</sequence>
<evidence type="ECO:0000256" key="1">
    <source>
        <dbReference type="SAM" id="SignalP"/>
    </source>
</evidence>
<reference evidence="3" key="1">
    <citation type="journal article" date="2017" name="Nat. Ecol. Evol.">
        <title>Genome expansion and lineage-specific genetic innovations in the forest pathogenic fungi Armillaria.</title>
        <authorList>
            <person name="Sipos G."/>
            <person name="Prasanna A.N."/>
            <person name="Walter M.C."/>
            <person name="O'Connor E."/>
            <person name="Balint B."/>
            <person name="Krizsan K."/>
            <person name="Kiss B."/>
            <person name="Hess J."/>
            <person name="Varga T."/>
            <person name="Slot J."/>
            <person name="Riley R."/>
            <person name="Boka B."/>
            <person name="Rigling D."/>
            <person name="Barry K."/>
            <person name="Lee J."/>
            <person name="Mihaltcheva S."/>
            <person name="LaButti K."/>
            <person name="Lipzen A."/>
            <person name="Waldron R."/>
            <person name="Moloney N.M."/>
            <person name="Sperisen C."/>
            <person name="Kredics L."/>
            <person name="Vagvoelgyi C."/>
            <person name="Patrignani A."/>
            <person name="Fitzpatrick D."/>
            <person name="Nagy I."/>
            <person name="Doyle S."/>
            <person name="Anderson J.B."/>
            <person name="Grigoriev I.V."/>
            <person name="Gueldener U."/>
            <person name="Muensterkoetter M."/>
            <person name="Nagy L.G."/>
        </authorList>
    </citation>
    <scope>NUCLEOTIDE SEQUENCE [LARGE SCALE GENOMIC DNA]</scope>
    <source>
        <strain evidence="3">C18/9</strain>
    </source>
</reference>
<proteinExistence type="predicted"/>
<gene>
    <name evidence="2" type="ORF">ARMOST_02952</name>
</gene>
<name>A0A284QT24_ARMOS</name>
<dbReference type="Proteomes" id="UP000219338">
    <property type="component" value="Unassembled WGS sequence"/>
</dbReference>
<accession>A0A284QT24</accession>
<evidence type="ECO:0000313" key="3">
    <source>
        <dbReference type="Proteomes" id="UP000219338"/>
    </source>
</evidence>
<evidence type="ECO:0008006" key="4">
    <source>
        <dbReference type="Google" id="ProtNLM"/>
    </source>
</evidence>